<evidence type="ECO:0000256" key="3">
    <source>
        <dbReference type="PROSITE-ProRule" id="PRU00023"/>
    </source>
</evidence>
<dbReference type="Proteomes" id="UP000256645">
    <property type="component" value="Unassembled WGS sequence"/>
</dbReference>
<feature type="repeat" description="ANK" evidence="3">
    <location>
        <begin position="687"/>
        <end position="719"/>
    </location>
</feature>
<dbReference type="InterPro" id="IPR051165">
    <property type="entry name" value="Multifunctional_ANK_Repeat"/>
</dbReference>
<accession>A0A3D8Q5G9</accession>
<dbReference type="PANTHER" id="PTHR24123">
    <property type="entry name" value="ANKYRIN REPEAT-CONTAINING"/>
    <property type="match status" value="1"/>
</dbReference>
<evidence type="ECO:0000256" key="1">
    <source>
        <dbReference type="ARBA" id="ARBA00022737"/>
    </source>
</evidence>
<dbReference type="EMBL" id="PDLM01000024">
    <property type="protein sequence ID" value="RDW57069.1"/>
    <property type="molecule type" value="Genomic_DNA"/>
</dbReference>
<dbReference type="AlphaFoldDB" id="A0A3D8Q5G9"/>
<dbReference type="PROSITE" id="PS50088">
    <property type="entry name" value="ANK_REPEAT"/>
    <property type="match status" value="5"/>
</dbReference>
<dbReference type="OrthoDB" id="341259at2759"/>
<keyword evidence="5" id="KW-1185">Reference proteome</keyword>
<dbReference type="PROSITE" id="PS50297">
    <property type="entry name" value="ANK_REP_REGION"/>
    <property type="match status" value="5"/>
</dbReference>
<dbReference type="InterPro" id="IPR036770">
    <property type="entry name" value="Ankyrin_rpt-contain_sf"/>
</dbReference>
<feature type="repeat" description="ANK" evidence="3">
    <location>
        <begin position="1131"/>
        <end position="1155"/>
    </location>
</feature>
<gene>
    <name evidence="4" type="ORF">BP6252_13884</name>
</gene>
<dbReference type="InterPro" id="IPR002110">
    <property type="entry name" value="Ankyrin_rpt"/>
</dbReference>
<keyword evidence="2 3" id="KW-0040">ANK repeat</keyword>
<feature type="repeat" description="ANK" evidence="3">
    <location>
        <begin position="340"/>
        <end position="365"/>
    </location>
</feature>
<dbReference type="PANTHER" id="PTHR24123:SF33">
    <property type="entry name" value="PROTEIN HOS4"/>
    <property type="match status" value="1"/>
</dbReference>
<evidence type="ECO:0000313" key="4">
    <source>
        <dbReference type="EMBL" id="RDW57069.1"/>
    </source>
</evidence>
<comment type="caution">
    <text evidence="4">The sequence shown here is derived from an EMBL/GenBank/DDBJ whole genome shotgun (WGS) entry which is preliminary data.</text>
</comment>
<reference evidence="4 5" key="1">
    <citation type="journal article" date="2018" name="IMA Fungus">
        <title>IMA Genome-F 9: Draft genome sequence of Annulohypoxylon stygium, Aspergillus mulundensis, Berkeleyomyces basicola (syn. Thielaviopsis basicola), Ceratocystis smalleyi, two Cercospora beticola strains, Coleophoma cylindrospora, Fusarium fracticaudum, Phialophora cf. hyalina, and Morchella septimelata.</title>
        <authorList>
            <person name="Wingfield B.D."/>
            <person name="Bills G.F."/>
            <person name="Dong Y."/>
            <person name="Huang W."/>
            <person name="Nel W.J."/>
            <person name="Swalarsk-Parry B.S."/>
            <person name="Vaghefi N."/>
            <person name="Wilken P.M."/>
            <person name="An Z."/>
            <person name="de Beer Z.W."/>
            <person name="De Vos L."/>
            <person name="Chen L."/>
            <person name="Duong T.A."/>
            <person name="Gao Y."/>
            <person name="Hammerbacher A."/>
            <person name="Kikkert J.R."/>
            <person name="Li Y."/>
            <person name="Li H."/>
            <person name="Li K."/>
            <person name="Li Q."/>
            <person name="Liu X."/>
            <person name="Ma X."/>
            <person name="Naidoo K."/>
            <person name="Pethybridge S.J."/>
            <person name="Sun J."/>
            <person name="Steenkamp E.T."/>
            <person name="van der Nest M.A."/>
            <person name="van Wyk S."/>
            <person name="Wingfield M.J."/>
            <person name="Xiong C."/>
            <person name="Yue Q."/>
            <person name="Zhang X."/>
        </authorList>
    </citation>
    <scope>NUCLEOTIDE SEQUENCE [LARGE SCALE GENOMIC DNA]</scope>
    <source>
        <strain evidence="4 5">BP6252</strain>
    </source>
</reference>
<name>A0A3D8Q5G9_9HELO</name>
<organism evidence="4 5">
    <name type="scientific">Coleophoma cylindrospora</name>
    <dbReference type="NCBI Taxonomy" id="1849047"/>
    <lineage>
        <taxon>Eukaryota</taxon>
        <taxon>Fungi</taxon>
        <taxon>Dikarya</taxon>
        <taxon>Ascomycota</taxon>
        <taxon>Pezizomycotina</taxon>
        <taxon>Leotiomycetes</taxon>
        <taxon>Helotiales</taxon>
        <taxon>Dermateaceae</taxon>
        <taxon>Coleophoma</taxon>
    </lineage>
</organism>
<feature type="repeat" description="ANK" evidence="3">
    <location>
        <begin position="1157"/>
        <end position="1182"/>
    </location>
</feature>
<feature type="repeat" description="ANK" evidence="3">
    <location>
        <begin position="832"/>
        <end position="864"/>
    </location>
</feature>
<sequence>MLPEEDSSQVLRTVAGQLTSADEALPADQNEGPKEAYNTLQFALFRNQVSIASRLLRDFENINARGGHFGNAIQAAAFGGHEDMVLRLLQQGADPNSEGRYGSALRAASLCGHDKVVRLLLDSGARLADTQADALQAAAFTGKLSTIKLLLDSHYNLRRLTSLRPALEAASSRGHCEAVQLLLQDQKNKLLAGFALIAALKSGQEHVIEALLPYLPSIIACHAELRGHYGRGSPFHEILDDSLKPFQLDKRSLPSSIQINDQTLSISQAESQSHQTIHDIAFDSVGLEALDSVRKCSYLEGVYDFQIKSILKYAAQNCSKPIFEALLNHNLDMDYKFHDPHRTPLETAASAGNSDVVELLLDRGALLKRALEFAIKSGHQNIVRLALSRRPDTDVDMEVIEAPTRHYCQSFDGISYSTLYYLKCETRSLSAQNALPLAVEQNNWELITILLDHKMRSARPGLGYAFIVAARNGNDDVVNLMIKRGKDARSLNIEPGSQEQFVVLQSVREAATKGHTAVIKSILMQPEFEHIQDMVLFEALGEAVASRMYDTAEQLRSIGGSALEEERMAGITLVSLSGKRVKKGYNNLQEARILLRENFALKDRSPVFETYYREAIRTALKAGTSNLSIAMVLLEQDLSQDYFANEKDILQLSIRENGYYVNFFEILLEIIQALIAHGASVTSMDDEGKTPLYYACVTGLSNVFHVLIEGGADIHKKYEAIPNLELDNRATEMTDLDSTKVNLLQIALDSRLEHETKCTVPSIWTDEVQTRWGDIIMFLLNAGMRVNPDNPSLAKFLHVACFQGMLTYVERLLRIGVDINSQAARINKHDYDRGTALHAATIGGQTAVVSCLLRHGADIHAKRRLLEGSKYSPPQTALKAALGTFIKRPGMHKVLKACEVLVVAGASEDDCQTLLEYSAKHGKFDVVRRLLQRGIRIQQIPIPTPASFSLEMISCLLEIGMELPPSQAAKLQREAVKHGDVDAMKFLVERNGPLLPMTDFLRMSQEMFRRPSFEMLRYIITEYGLHIDVKCPISDGSPYSTNMLQIACGRLFKDAIKVLLELGADPDCPGLPESVFLYIFRQRKGRFGSQAFQAKKIHIAQLLLDYGVDINGTKRIEDADDLAQAPMLEPPILCAVASGNLDMTKFLIERGADVNRGGLPPLRLARERGHTQIARLLVENGAVDDVNRPSLLSKDWDRKR</sequence>
<dbReference type="Pfam" id="PF00023">
    <property type="entry name" value="Ank"/>
    <property type="match status" value="1"/>
</dbReference>
<protein>
    <submittedName>
        <fullName evidence="4">Uncharacterized protein</fullName>
    </submittedName>
</protein>
<dbReference type="STRING" id="1849047.A0A3D8Q5G9"/>
<dbReference type="SUPFAM" id="SSF48403">
    <property type="entry name" value="Ankyrin repeat"/>
    <property type="match status" value="5"/>
</dbReference>
<evidence type="ECO:0000256" key="2">
    <source>
        <dbReference type="ARBA" id="ARBA00023043"/>
    </source>
</evidence>
<keyword evidence="1" id="KW-0677">Repeat</keyword>
<dbReference type="SMART" id="SM00248">
    <property type="entry name" value="ANK"/>
    <property type="match status" value="17"/>
</dbReference>
<proteinExistence type="predicted"/>
<dbReference type="PRINTS" id="PR01415">
    <property type="entry name" value="ANKYRIN"/>
</dbReference>
<dbReference type="Gene3D" id="1.25.40.20">
    <property type="entry name" value="Ankyrin repeat-containing domain"/>
    <property type="match status" value="4"/>
</dbReference>
<evidence type="ECO:0000313" key="5">
    <source>
        <dbReference type="Proteomes" id="UP000256645"/>
    </source>
</evidence>
<dbReference type="Pfam" id="PF12796">
    <property type="entry name" value="Ank_2"/>
    <property type="match status" value="4"/>
</dbReference>